<gene>
    <name evidence="15" type="ORF">HPC62_10260</name>
</gene>
<reference evidence="15 16" key="1">
    <citation type="submission" date="2020-05" db="EMBL/GenBank/DDBJ databases">
        <title>Complete genome sequence of of a novel Thermoleptolyngbya strain isolated from hot springs of Ganzi, Sichuan China.</title>
        <authorList>
            <person name="Tang J."/>
            <person name="Daroch M."/>
            <person name="Li L."/>
            <person name="Waleron K."/>
            <person name="Waleron M."/>
            <person name="Waleron M."/>
        </authorList>
    </citation>
    <scope>NUCLEOTIDE SEQUENCE [LARGE SCALE GENOMIC DNA]</scope>
    <source>
        <strain evidence="15 16">PKUAC-SCTA183</strain>
    </source>
</reference>
<dbReference type="KEGG" id="theu:HPC62_10260"/>
<comment type="cofactor">
    <cofactor evidence="1">
        <name>Zn(2+)</name>
        <dbReference type="ChEBI" id="CHEBI:29105"/>
    </cofactor>
</comment>
<keyword evidence="8" id="KW-0378">Hydrolase</keyword>
<comment type="subcellular location">
    <subcellularLocation>
        <location evidence="2">Cell membrane</location>
        <topology evidence="2">Multi-pass membrane protein</topology>
    </subcellularLocation>
</comment>
<evidence type="ECO:0000256" key="3">
    <source>
        <dbReference type="ARBA" id="ARBA00007931"/>
    </source>
</evidence>
<organism evidence="15 16">
    <name type="scientific">Thermoleptolyngbya sichuanensis A183</name>
    <dbReference type="NCBI Taxonomy" id="2737172"/>
    <lineage>
        <taxon>Bacteria</taxon>
        <taxon>Bacillati</taxon>
        <taxon>Cyanobacteriota</taxon>
        <taxon>Cyanophyceae</taxon>
        <taxon>Oculatellales</taxon>
        <taxon>Oculatellaceae</taxon>
        <taxon>Thermoleptolyngbya</taxon>
        <taxon>Thermoleptolyngbya sichuanensis</taxon>
    </lineage>
</organism>
<dbReference type="Proteomes" id="UP000505210">
    <property type="component" value="Chromosome"/>
</dbReference>
<feature type="transmembrane region" description="Helical" evidence="14">
    <location>
        <begin position="55"/>
        <end position="76"/>
    </location>
</feature>
<evidence type="ECO:0000256" key="9">
    <source>
        <dbReference type="ARBA" id="ARBA00022833"/>
    </source>
</evidence>
<feature type="transmembrane region" description="Helical" evidence="14">
    <location>
        <begin position="225"/>
        <end position="248"/>
    </location>
</feature>
<evidence type="ECO:0000256" key="14">
    <source>
        <dbReference type="SAM" id="Phobius"/>
    </source>
</evidence>
<evidence type="ECO:0000256" key="6">
    <source>
        <dbReference type="ARBA" id="ARBA00022692"/>
    </source>
</evidence>
<evidence type="ECO:0000256" key="12">
    <source>
        <dbReference type="ARBA" id="ARBA00023136"/>
    </source>
</evidence>
<dbReference type="InterPro" id="IPR019734">
    <property type="entry name" value="TPR_rpt"/>
</dbReference>
<evidence type="ECO:0000313" key="15">
    <source>
        <dbReference type="EMBL" id="QKD82510.1"/>
    </source>
</evidence>
<dbReference type="PANTHER" id="PTHR35864">
    <property type="entry name" value="ZINC METALLOPROTEASE MJ0611-RELATED"/>
    <property type="match status" value="1"/>
</dbReference>
<comment type="similarity">
    <text evidence="3">Belongs to the peptidase M50B family.</text>
</comment>
<keyword evidence="4" id="KW-1003">Cell membrane</keyword>
<keyword evidence="5" id="KW-0645">Protease</keyword>
<keyword evidence="13" id="KW-0802">TPR repeat</keyword>
<keyword evidence="10 14" id="KW-1133">Transmembrane helix</keyword>
<evidence type="ECO:0000313" key="16">
    <source>
        <dbReference type="Proteomes" id="UP000505210"/>
    </source>
</evidence>
<proteinExistence type="inferred from homology"/>
<dbReference type="SUPFAM" id="SSF48439">
    <property type="entry name" value="Protein prenylyltransferase"/>
    <property type="match status" value="1"/>
</dbReference>
<dbReference type="GO" id="GO:0046872">
    <property type="term" value="F:metal ion binding"/>
    <property type="evidence" value="ECO:0007669"/>
    <property type="project" value="UniProtKB-KW"/>
</dbReference>
<dbReference type="RefSeq" id="WP_172355367.1">
    <property type="nucleotide sequence ID" value="NZ_CP053661.1"/>
</dbReference>
<evidence type="ECO:0000256" key="4">
    <source>
        <dbReference type="ARBA" id="ARBA00022475"/>
    </source>
</evidence>
<dbReference type="AlphaFoldDB" id="A0A6M8BDZ9"/>
<dbReference type="Pfam" id="PF13414">
    <property type="entry name" value="TPR_11"/>
    <property type="match status" value="1"/>
</dbReference>
<keyword evidence="11" id="KW-0482">Metalloprotease</keyword>
<dbReference type="GO" id="GO:0005886">
    <property type="term" value="C:plasma membrane"/>
    <property type="evidence" value="ECO:0007669"/>
    <property type="project" value="UniProtKB-SubCell"/>
</dbReference>
<feature type="transmembrane region" description="Helical" evidence="14">
    <location>
        <begin position="88"/>
        <end position="111"/>
    </location>
</feature>
<sequence length="471" mass="52364">MLIVALFVFVVWIASVCLHEFGHALVAYWGGDRSVKDKGYLTLNPLRYTDVGTSLVMPLIFLMLGGIPLPGAAVYIDSSKLRGRLWKSAVSLAGPLMTALVALVLALPFWLDWAPASPTGGWSLPDLLRSPLPFSPLWAALAFLVTLEVAGVLINLLPVPPLDGYGILEPWLPETLRHQVNRWSRYSMIALFGILWTVPAANRALWDGVDAIASWLGVPAELSWLGYSLFRQWGTILLLGALAVTAIVMRRSPQFQNSAHYWGGSTGKRDPSLDRFHASAQYLNYLVEQQRYDRAIALCDQAIKSAPHRYEPWQTKGNIFLKAERYAEALAAYDQAIALEPDFYGGYHGRALALKQLQQPQAALASFDDALQRYESDPSLWSDRGSLLYELQRYEDTIDCYTHAIALEPDNALFHYNLACCHALLGDSETALDCLNRAIALNDLYRAIAKTDPDFNTLHQTPTFQALVLDA</sequence>
<keyword evidence="7" id="KW-0479">Metal-binding</keyword>
<evidence type="ECO:0000256" key="2">
    <source>
        <dbReference type="ARBA" id="ARBA00004651"/>
    </source>
</evidence>
<feature type="repeat" description="TPR" evidence="13">
    <location>
        <begin position="378"/>
        <end position="411"/>
    </location>
</feature>
<name>A0A6M8BDZ9_9CYAN</name>
<dbReference type="SMART" id="SM00028">
    <property type="entry name" value="TPR"/>
    <property type="match status" value="5"/>
</dbReference>
<dbReference type="GO" id="GO:0008237">
    <property type="term" value="F:metallopeptidase activity"/>
    <property type="evidence" value="ECO:0007669"/>
    <property type="project" value="UniProtKB-KW"/>
</dbReference>
<evidence type="ECO:0000256" key="13">
    <source>
        <dbReference type="PROSITE-ProRule" id="PRU00339"/>
    </source>
</evidence>
<dbReference type="Gene3D" id="1.25.40.10">
    <property type="entry name" value="Tetratricopeptide repeat domain"/>
    <property type="match status" value="2"/>
</dbReference>
<evidence type="ECO:0000256" key="8">
    <source>
        <dbReference type="ARBA" id="ARBA00022801"/>
    </source>
</evidence>
<feature type="transmembrane region" description="Helical" evidence="14">
    <location>
        <begin position="186"/>
        <end position="205"/>
    </location>
</feature>
<evidence type="ECO:0000256" key="5">
    <source>
        <dbReference type="ARBA" id="ARBA00022670"/>
    </source>
</evidence>
<dbReference type="InterPro" id="IPR044537">
    <property type="entry name" value="Rip2-like"/>
</dbReference>
<keyword evidence="6 14" id="KW-0812">Transmembrane</keyword>
<evidence type="ECO:0000256" key="11">
    <source>
        <dbReference type="ARBA" id="ARBA00023049"/>
    </source>
</evidence>
<dbReference type="NCBIfam" id="NF047558">
    <property type="entry name" value="TPR_END_plus"/>
    <property type="match status" value="1"/>
</dbReference>
<evidence type="ECO:0000256" key="10">
    <source>
        <dbReference type="ARBA" id="ARBA00022989"/>
    </source>
</evidence>
<dbReference type="EMBL" id="CP053661">
    <property type="protein sequence ID" value="QKD82510.1"/>
    <property type="molecule type" value="Genomic_DNA"/>
</dbReference>
<feature type="transmembrane region" description="Helical" evidence="14">
    <location>
        <begin position="137"/>
        <end position="157"/>
    </location>
</feature>
<dbReference type="InterPro" id="IPR052348">
    <property type="entry name" value="Metallopeptidase_M50B"/>
</dbReference>
<dbReference type="PROSITE" id="PS50005">
    <property type="entry name" value="TPR"/>
    <property type="match status" value="2"/>
</dbReference>
<dbReference type="GO" id="GO:0006508">
    <property type="term" value="P:proteolysis"/>
    <property type="evidence" value="ECO:0007669"/>
    <property type="project" value="UniProtKB-KW"/>
</dbReference>
<protein>
    <submittedName>
        <fullName evidence="15">Tetratricopeptide repeat protein</fullName>
    </submittedName>
</protein>
<keyword evidence="9" id="KW-0862">Zinc</keyword>
<dbReference type="Pfam" id="PF14559">
    <property type="entry name" value="TPR_19"/>
    <property type="match status" value="1"/>
</dbReference>
<evidence type="ECO:0000256" key="7">
    <source>
        <dbReference type="ARBA" id="ARBA00022723"/>
    </source>
</evidence>
<evidence type="ECO:0000256" key="1">
    <source>
        <dbReference type="ARBA" id="ARBA00001947"/>
    </source>
</evidence>
<dbReference type="CDD" id="cd06158">
    <property type="entry name" value="S2P-M50_like_1"/>
    <property type="match status" value="1"/>
</dbReference>
<dbReference type="InterPro" id="IPR011990">
    <property type="entry name" value="TPR-like_helical_dom_sf"/>
</dbReference>
<dbReference type="PANTHER" id="PTHR35864:SF1">
    <property type="entry name" value="ZINC METALLOPROTEASE YWHC-RELATED"/>
    <property type="match status" value="1"/>
</dbReference>
<keyword evidence="16" id="KW-1185">Reference proteome</keyword>
<accession>A0A6M8BDZ9</accession>
<keyword evidence="12 14" id="KW-0472">Membrane</keyword>
<feature type="repeat" description="TPR" evidence="13">
    <location>
        <begin position="310"/>
        <end position="343"/>
    </location>
</feature>